<name>A0A1H7VJJ2_STRJI</name>
<protein>
    <submittedName>
        <fullName evidence="2">Uncharacterized protein</fullName>
    </submittedName>
</protein>
<gene>
    <name evidence="2" type="ORF">SAMN05414137_11861</name>
</gene>
<feature type="transmembrane region" description="Helical" evidence="1">
    <location>
        <begin position="71"/>
        <end position="95"/>
    </location>
</feature>
<keyword evidence="1" id="KW-0812">Transmembrane</keyword>
<keyword evidence="1" id="KW-0472">Membrane</keyword>
<sequence>MSAMSSDPQSPTMRGAVPSAFPGYDAGIRPSHPAPQRGGPLGPNLFPLLALAGFGLVCLAALWAVGGVAGLSVGVVLLVAAGAWVARWIAGAGVMDDGARRHGRLVGKREPTLRYWDAAVSDAVRTPEGYALHLYPLVLRLYEVKLAERHGVSLRTQPDRAAAILGPQLWPLLDPMLPRTPTAIRQARQAGYRHVPDPRPLTPAQVEALVARLETL</sequence>
<evidence type="ECO:0000313" key="3">
    <source>
        <dbReference type="Proteomes" id="UP000183015"/>
    </source>
</evidence>
<dbReference type="STRING" id="235985.SAMN05414137_11861"/>
<dbReference type="Proteomes" id="UP000183015">
    <property type="component" value="Unassembled WGS sequence"/>
</dbReference>
<feature type="transmembrane region" description="Helical" evidence="1">
    <location>
        <begin position="45"/>
        <end position="65"/>
    </location>
</feature>
<evidence type="ECO:0000313" key="2">
    <source>
        <dbReference type="EMBL" id="SEM08978.1"/>
    </source>
</evidence>
<evidence type="ECO:0000256" key="1">
    <source>
        <dbReference type="SAM" id="Phobius"/>
    </source>
</evidence>
<keyword evidence="1" id="KW-1133">Transmembrane helix</keyword>
<reference evidence="3" key="1">
    <citation type="submission" date="2016-10" db="EMBL/GenBank/DDBJ databases">
        <authorList>
            <person name="Varghese N."/>
        </authorList>
    </citation>
    <scope>NUCLEOTIDE SEQUENCE [LARGE SCALE GENOMIC DNA]</scope>
    <source>
        <strain evidence="3">DSM 45096 / BCRC 16803 / CGMCC 4.1857 / CIP 109030 / JCM 12277 / KCTC 19219 / NBRC 100920 / 33214</strain>
    </source>
</reference>
<dbReference type="AlphaFoldDB" id="A0A1H7VJJ2"/>
<dbReference type="eggNOG" id="ENOG502ZWIS">
    <property type="taxonomic scope" value="Bacteria"/>
</dbReference>
<proteinExistence type="predicted"/>
<keyword evidence="3" id="KW-1185">Reference proteome</keyword>
<accession>A0A1H7VJJ2</accession>
<organism evidence="2 3">
    <name type="scientific">Streptacidiphilus jiangxiensis</name>
    <dbReference type="NCBI Taxonomy" id="235985"/>
    <lineage>
        <taxon>Bacteria</taxon>
        <taxon>Bacillati</taxon>
        <taxon>Actinomycetota</taxon>
        <taxon>Actinomycetes</taxon>
        <taxon>Kitasatosporales</taxon>
        <taxon>Streptomycetaceae</taxon>
        <taxon>Streptacidiphilus</taxon>
    </lineage>
</organism>
<dbReference type="EMBL" id="FOAZ01000018">
    <property type="protein sequence ID" value="SEM08978.1"/>
    <property type="molecule type" value="Genomic_DNA"/>
</dbReference>